<name>A0ABS2QIU7_9BACI</name>
<organism evidence="1 2">
    <name type="scientific">Peribacillus deserti</name>
    <dbReference type="NCBI Taxonomy" id="673318"/>
    <lineage>
        <taxon>Bacteria</taxon>
        <taxon>Bacillati</taxon>
        <taxon>Bacillota</taxon>
        <taxon>Bacilli</taxon>
        <taxon>Bacillales</taxon>
        <taxon>Bacillaceae</taxon>
        <taxon>Peribacillus</taxon>
    </lineage>
</organism>
<proteinExistence type="predicted"/>
<evidence type="ECO:0000313" key="2">
    <source>
        <dbReference type="Proteomes" id="UP000823486"/>
    </source>
</evidence>
<reference evidence="1 2" key="1">
    <citation type="submission" date="2021-01" db="EMBL/GenBank/DDBJ databases">
        <title>Genomic Encyclopedia of Type Strains, Phase IV (KMG-IV): sequencing the most valuable type-strain genomes for metagenomic binning, comparative biology and taxonomic classification.</title>
        <authorList>
            <person name="Goeker M."/>
        </authorList>
    </citation>
    <scope>NUCLEOTIDE SEQUENCE [LARGE SCALE GENOMIC DNA]</scope>
    <source>
        <strain evidence="1 2">DSM 105482</strain>
    </source>
</reference>
<gene>
    <name evidence="1" type="ORF">JOC77_002160</name>
</gene>
<evidence type="ECO:0000313" key="1">
    <source>
        <dbReference type="EMBL" id="MBM7692729.1"/>
    </source>
</evidence>
<comment type="caution">
    <text evidence="1">The sequence shown here is derived from an EMBL/GenBank/DDBJ whole genome shotgun (WGS) entry which is preliminary data.</text>
</comment>
<dbReference type="Proteomes" id="UP000823486">
    <property type="component" value="Unassembled WGS sequence"/>
</dbReference>
<dbReference type="EMBL" id="JAFBFI010000008">
    <property type="protein sequence ID" value="MBM7692729.1"/>
    <property type="molecule type" value="Genomic_DNA"/>
</dbReference>
<protein>
    <submittedName>
        <fullName evidence="1">Uncharacterized protein</fullName>
    </submittedName>
</protein>
<keyword evidence="2" id="KW-1185">Reference proteome</keyword>
<sequence length="63" mass="7186">MKHKIIFVDWENECEDGSCYESGTRLLVNGKQVLESVTPVKAVKAVLDELGIDYEIKEQQDED</sequence>
<accession>A0ABS2QIU7</accession>
<dbReference type="RefSeq" id="WP_204542785.1">
    <property type="nucleotide sequence ID" value="NZ_JAFBFI010000008.1"/>
</dbReference>